<dbReference type="InterPro" id="IPR011009">
    <property type="entry name" value="Kinase-like_dom_sf"/>
</dbReference>
<name>A0A811KI50_9BILA</name>
<gene>
    <name evidence="18" type="ORF">BOKJ2_LOCUS5635</name>
</gene>
<dbReference type="GO" id="GO:0071363">
    <property type="term" value="P:cellular response to growth factor stimulus"/>
    <property type="evidence" value="ECO:0007669"/>
    <property type="project" value="TreeGrafter"/>
</dbReference>
<keyword evidence="6 15" id="KW-0812">Transmembrane</keyword>
<evidence type="ECO:0000313" key="18">
    <source>
        <dbReference type="EMBL" id="CAD5214522.1"/>
    </source>
</evidence>
<proteinExistence type="inferred from homology"/>
<dbReference type="Proteomes" id="UP000614601">
    <property type="component" value="Unassembled WGS sequence"/>
</dbReference>
<keyword evidence="7 16" id="KW-0732">Signal</keyword>
<dbReference type="GO" id="GO:0017002">
    <property type="term" value="F:activin receptor activity"/>
    <property type="evidence" value="ECO:0007669"/>
    <property type="project" value="TreeGrafter"/>
</dbReference>
<feature type="transmembrane region" description="Helical" evidence="15">
    <location>
        <begin position="216"/>
        <end position="240"/>
    </location>
</feature>
<dbReference type="GO" id="GO:0048179">
    <property type="term" value="C:activin receptor complex"/>
    <property type="evidence" value="ECO:0007669"/>
    <property type="project" value="TreeGrafter"/>
</dbReference>
<dbReference type="Gene3D" id="1.10.510.10">
    <property type="entry name" value="Transferase(Phosphotransferase) domain 1"/>
    <property type="match status" value="1"/>
</dbReference>
<keyword evidence="12 15" id="KW-0472">Membrane</keyword>
<evidence type="ECO:0000256" key="9">
    <source>
        <dbReference type="ARBA" id="ARBA00022777"/>
    </source>
</evidence>
<dbReference type="InterPro" id="IPR000333">
    <property type="entry name" value="TGFB_receptor"/>
</dbReference>
<feature type="region of interest" description="Disordered" evidence="14">
    <location>
        <begin position="609"/>
        <end position="628"/>
    </location>
</feature>
<evidence type="ECO:0000256" key="6">
    <source>
        <dbReference type="ARBA" id="ARBA00022692"/>
    </source>
</evidence>
<dbReference type="PROSITE" id="PS50011">
    <property type="entry name" value="PROTEIN_KINASE_DOM"/>
    <property type="match status" value="1"/>
</dbReference>
<evidence type="ECO:0000259" key="17">
    <source>
        <dbReference type="PROSITE" id="PS50011"/>
    </source>
</evidence>
<dbReference type="PROSITE" id="PS00108">
    <property type="entry name" value="PROTEIN_KINASE_ST"/>
    <property type="match status" value="1"/>
</dbReference>
<evidence type="ECO:0000256" key="14">
    <source>
        <dbReference type="SAM" id="MobiDB-lite"/>
    </source>
</evidence>
<feature type="signal peptide" evidence="16">
    <location>
        <begin position="1"/>
        <end position="22"/>
    </location>
</feature>
<protein>
    <recommendedName>
        <fullName evidence="3">receptor protein serine/threonine kinase</fullName>
        <ecNumber evidence="3">2.7.11.30</ecNumber>
    </recommendedName>
</protein>
<evidence type="ECO:0000256" key="16">
    <source>
        <dbReference type="SAM" id="SignalP"/>
    </source>
</evidence>
<dbReference type="GO" id="GO:0048185">
    <property type="term" value="F:activin binding"/>
    <property type="evidence" value="ECO:0007669"/>
    <property type="project" value="TreeGrafter"/>
</dbReference>
<dbReference type="Pfam" id="PF00069">
    <property type="entry name" value="Pkinase"/>
    <property type="match status" value="1"/>
</dbReference>
<evidence type="ECO:0000256" key="13">
    <source>
        <dbReference type="ARBA" id="ARBA00023170"/>
    </source>
</evidence>
<dbReference type="Gene3D" id="3.30.200.20">
    <property type="entry name" value="Phosphorylase Kinase, domain 1"/>
    <property type="match status" value="1"/>
</dbReference>
<evidence type="ECO:0000256" key="11">
    <source>
        <dbReference type="ARBA" id="ARBA00022989"/>
    </source>
</evidence>
<evidence type="ECO:0000256" key="1">
    <source>
        <dbReference type="ARBA" id="ARBA00004479"/>
    </source>
</evidence>
<evidence type="ECO:0000256" key="5">
    <source>
        <dbReference type="ARBA" id="ARBA00022679"/>
    </source>
</evidence>
<evidence type="ECO:0000313" key="19">
    <source>
        <dbReference type="Proteomes" id="UP000614601"/>
    </source>
</evidence>
<keyword evidence="13" id="KW-0675">Receptor</keyword>
<keyword evidence="9" id="KW-0418">Kinase</keyword>
<dbReference type="InterPro" id="IPR045860">
    <property type="entry name" value="Snake_toxin-like_sf"/>
</dbReference>
<dbReference type="PANTHER" id="PTHR23255:SF98">
    <property type="entry name" value="SERINE_THREONINE-PROTEIN KINASE RECEPTOR"/>
    <property type="match status" value="1"/>
</dbReference>
<accession>A0A811KI50</accession>
<keyword evidence="4" id="KW-0723">Serine/threonine-protein kinase</keyword>
<dbReference type="SUPFAM" id="SSF56112">
    <property type="entry name" value="Protein kinase-like (PK-like)"/>
    <property type="match status" value="1"/>
</dbReference>
<keyword evidence="5" id="KW-0808">Transferase</keyword>
<sequence>MEAGVMKLLICVLLLWVGPCFGNHEQQDHLYGVNYESFLTQINSSKRVPHYIDAHGKEGTNFNLDENGMPYIICESLNNTCNGTEEECTQPIRCYQERRSHRLGCMAVFVYNTTELSKMPENKRIPPEAAMLKGCWTQDESELRECEEHSECVANTRKTGTYGRAAKFCCCRTHHCNRNLTFYSDVVPKNIIVSDPRFVFFDNVHWLSRFLLSTDFFAVAALLILVILFLFGLCFAVWLYRKRQRRKTNITLKPYDCEDDYSHGIGEITDEGTQLLKEAKGASLKEILLSNEHMMQHISSGHFSDVHSMNIAEATGNRIIAKVAVKRYNASDLDCWINEQEIYAIKALRQKPEIVAFICAFRHDDKYWFVTKYYENGSVYDYLKEKKLDVVNASKLLVTMLSGLAFLHEEFFFEGEVKPTIVHRDIKSKNVLVDSDHTALIGDFSLSIKCENGRMGTEENQSQVGTRRYMSPEVLEGATEFTGFAFQQIDVYAAALVIWEVMSRTLLPDCVDDSVPEYMLPYQQEAGEAPTLGKMREIVVMGRSRPKSRPALFENPITGQIMKTMQDMWDSEPDGRITSSCARDRLVHVYQMSSGVVVEQVYKSSEQYQSGTSLNGTSRACSTSGAASETGATIPIGQLQAEYNELQSSTNTSMTDFEIARCP</sequence>
<keyword evidence="11 15" id="KW-1133">Transmembrane helix</keyword>
<dbReference type="Proteomes" id="UP000783686">
    <property type="component" value="Unassembled WGS sequence"/>
</dbReference>
<evidence type="ECO:0000256" key="8">
    <source>
        <dbReference type="ARBA" id="ARBA00022741"/>
    </source>
</evidence>
<dbReference type="OrthoDB" id="547665at2759"/>
<evidence type="ECO:0000256" key="3">
    <source>
        <dbReference type="ARBA" id="ARBA00012401"/>
    </source>
</evidence>
<comment type="similarity">
    <text evidence="2">Belongs to the protein kinase superfamily. TKL Ser/Thr protein kinase family. TGFB receptor subfamily.</text>
</comment>
<evidence type="ECO:0000256" key="4">
    <source>
        <dbReference type="ARBA" id="ARBA00022527"/>
    </source>
</evidence>
<dbReference type="CDD" id="cd23617">
    <property type="entry name" value="TFP_LU_ECD_Daf4"/>
    <property type="match status" value="1"/>
</dbReference>
<evidence type="ECO:0000256" key="12">
    <source>
        <dbReference type="ARBA" id="ARBA00023136"/>
    </source>
</evidence>
<reference evidence="18" key="1">
    <citation type="submission" date="2020-09" db="EMBL/GenBank/DDBJ databases">
        <authorList>
            <person name="Kikuchi T."/>
        </authorList>
    </citation>
    <scope>NUCLEOTIDE SEQUENCE</scope>
    <source>
        <strain evidence="18">SH1</strain>
    </source>
</reference>
<keyword evidence="19" id="KW-1185">Reference proteome</keyword>
<dbReference type="EMBL" id="CAJFCW020000003">
    <property type="protein sequence ID" value="CAG9102871.1"/>
    <property type="molecule type" value="Genomic_DNA"/>
</dbReference>
<dbReference type="PANTHER" id="PTHR23255">
    <property type="entry name" value="TRANSFORMING GROWTH FACTOR-BETA RECEPTOR TYPE I AND II"/>
    <property type="match status" value="1"/>
</dbReference>
<dbReference type="EC" id="2.7.11.30" evidence="3"/>
<dbReference type="GO" id="GO:0005524">
    <property type="term" value="F:ATP binding"/>
    <property type="evidence" value="ECO:0007669"/>
    <property type="project" value="UniProtKB-KW"/>
</dbReference>
<comment type="caution">
    <text evidence="18">The sequence shown here is derived from an EMBL/GenBank/DDBJ whole genome shotgun (WGS) entry which is preliminary data.</text>
</comment>
<keyword evidence="10" id="KW-0067">ATP-binding</keyword>
<feature type="chain" id="PRO_5035681579" description="receptor protein serine/threonine kinase" evidence="16">
    <location>
        <begin position="23"/>
        <end position="663"/>
    </location>
</feature>
<comment type="subcellular location">
    <subcellularLocation>
        <location evidence="1">Membrane</location>
        <topology evidence="1">Single-pass type I membrane protein</topology>
    </subcellularLocation>
</comment>
<evidence type="ECO:0000256" key="15">
    <source>
        <dbReference type="SAM" id="Phobius"/>
    </source>
</evidence>
<dbReference type="InterPro" id="IPR008271">
    <property type="entry name" value="Ser/Thr_kinase_AS"/>
</dbReference>
<keyword evidence="8" id="KW-0547">Nucleotide-binding</keyword>
<dbReference type="SMART" id="SM00220">
    <property type="entry name" value="S_TKc"/>
    <property type="match status" value="1"/>
</dbReference>
<dbReference type="InterPro" id="IPR000719">
    <property type="entry name" value="Prot_kinase_dom"/>
</dbReference>
<dbReference type="Gene3D" id="2.10.60.10">
    <property type="entry name" value="CD59"/>
    <property type="match status" value="1"/>
</dbReference>
<evidence type="ECO:0000256" key="2">
    <source>
        <dbReference type="ARBA" id="ARBA00009605"/>
    </source>
</evidence>
<organism evidence="18 19">
    <name type="scientific">Bursaphelenchus okinawaensis</name>
    <dbReference type="NCBI Taxonomy" id="465554"/>
    <lineage>
        <taxon>Eukaryota</taxon>
        <taxon>Metazoa</taxon>
        <taxon>Ecdysozoa</taxon>
        <taxon>Nematoda</taxon>
        <taxon>Chromadorea</taxon>
        <taxon>Rhabditida</taxon>
        <taxon>Tylenchina</taxon>
        <taxon>Tylenchomorpha</taxon>
        <taxon>Aphelenchoidea</taxon>
        <taxon>Aphelenchoididae</taxon>
        <taxon>Bursaphelenchus</taxon>
    </lineage>
</organism>
<feature type="domain" description="Protein kinase" evidence="17">
    <location>
        <begin position="292"/>
        <end position="591"/>
    </location>
</feature>
<dbReference type="EMBL" id="CAJFDH010000003">
    <property type="protein sequence ID" value="CAD5214522.1"/>
    <property type="molecule type" value="Genomic_DNA"/>
</dbReference>
<evidence type="ECO:0000256" key="7">
    <source>
        <dbReference type="ARBA" id="ARBA00022729"/>
    </source>
</evidence>
<evidence type="ECO:0000256" key="10">
    <source>
        <dbReference type="ARBA" id="ARBA00022840"/>
    </source>
</evidence>
<dbReference type="AlphaFoldDB" id="A0A811KI50"/>